<evidence type="ECO:0000256" key="3">
    <source>
        <dbReference type="ARBA" id="ARBA00006991"/>
    </source>
</evidence>
<dbReference type="PANTHER" id="PTHR24376:SF247">
    <property type="entry name" value="GASTRULA ZINC FINGER PROTEIN XLCGF53.1-LIKE"/>
    <property type="match status" value="1"/>
</dbReference>
<dbReference type="GO" id="GO:0008270">
    <property type="term" value="F:zinc ion binding"/>
    <property type="evidence" value="ECO:0007669"/>
    <property type="project" value="UniProtKB-KW"/>
</dbReference>
<dbReference type="InterPro" id="IPR001909">
    <property type="entry name" value="KRAB"/>
</dbReference>
<reference evidence="14" key="2">
    <citation type="submission" date="2025-09" db="UniProtKB">
        <authorList>
            <consortium name="Ensembl"/>
        </authorList>
    </citation>
    <scope>IDENTIFICATION</scope>
</reference>
<dbReference type="InterPro" id="IPR013087">
    <property type="entry name" value="Znf_C2H2_type"/>
</dbReference>
<dbReference type="Pfam" id="PF01352">
    <property type="entry name" value="KRAB"/>
    <property type="match status" value="1"/>
</dbReference>
<dbReference type="PANTHER" id="PTHR24376">
    <property type="entry name" value="ZINC FINGER PROTEIN"/>
    <property type="match status" value="1"/>
</dbReference>
<accession>A0A8C5N1F5</accession>
<evidence type="ECO:0000313" key="14">
    <source>
        <dbReference type="Ensembl" id="ENSLLEP00000020173.1"/>
    </source>
</evidence>
<comment type="function">
    <text evidence="1">May be involved in transcriptional regulation.</text>
</comment>
<dbReference type="Gene3D" id="3.30.160.60">
    <property type="entry name" value="Classic Zinc Finger"/>
    <property type="match status" value="13"/>
</dbReference>
<dbReference type="GeneTree" id="ENSGT01150000286939"/>
<evidence type="ECO:0000256" key="9">
    <source>
        <dbReference type="ARBA" id="ARBA00023163"/>
    </source>
</evidence>
<evidence type="ECO:0000256" key="2">
    <source>
        <dbReference type="ARBA" id="ARBA00004123"/>
    </source>
</evidence>
<dbReference type="FunFam" id="3.30.160.60:FF:000506">
    <property type="entry name" value="Zinc finger protein 23"/>
    <property type="match status" value="1"/>
</dbReference>
<dbReference type="FunFam" id="3.30.160.60:FF:000295">
    <property type="entry name" value="zinc finger protein 19"/>
    <property type="match status" value="1"/>
</dbReference>
<feature type="domain" description="C2H2-type" evidence="13">
    <location>
        <begin position="790"/>
        <end position="817"/>
    </location>
</feature>
<feature type="domain" description="C2H2-type" evidence="13">
    <location>
        <begin position="763"/>
        <end position="790"/>
    </location>
</feature>
<feature type="compositionally biased region" description="Basic and acidic residues" evidence="12">
    <location>
        <begin position="43"/>
        <end position="55"/>
    </location>
</feature>
<comment type="similarity">
    <text evidence="3">Belongs to the krueppel C2H2-type zinc-finger protein family.</text>
</comment>
<dbReference type="PROSITE" id="PS50157">
    <property type="entry name" value="ZINC_FINGER_C2H2_2"/>
    <property type="match status" value="13"/>
</dbReference>
<dbReference type="FunFam" id="3.30.160.60:FF:002005">
    <property type="entry name" value="Zinc finger protein 200"/>
    <property type="match status" value="1"/>
</dbReference>
<evidence type="ECO:0000256" key="10">
    <source>
        <dbReference type="ARBA" id="ARBA00023242"/>
    </source>
</evidence>
<dbReference type="Pfam" id="PF00096">
    <property type="entry name" value="zf-C2H2"/>
    <property type="match status" value="13"/>
</dbReference>
<dbReference type="FunFam" id="3.30.160.60:FF:000895">
    <property type="entry name" value="Zinc finger protein 597"/>
    <property type="match status" value="1"/>
</dbReference>
<keyword evidence="9" id="KW-0804">Transcription</keyword>
<evidence type="ECO:0000256" key="8">
    <source>
        <dbReference type="ARBA" id="ARBA00023125"/>
    </source>
</evidence>
<evidence type="ECO:0000256" key="7">
    <source>
        <dbReference type="ARBA" id="ARBA00022833"/>
    </source>
</evidence>
<feature type="domain" description="C2H2-type" evidence="13">
    <location>
        <begin position="463"/>
        <end position="490"/>
    </location>
</feature>
<feature type="domain" description="C2H2-type" evidence="13">
    <location>
        <begin position="543"/>
        <end position="570"/>
    </location>
</feature>
<evidence type="ECO:0000256" key="12">
    <source>
        <dbReference type="SAM" id="MobiDB-lite"/>
    </source>
</evidence>
<dbReference type="FunFam" id="3.30.160.60:FF:001270">
    <property type="entry name" value="zinc finger protein 583 isoform X1"/>
    <property type="match status" value="1"/>
</dbReference>
<protein>
    <recommendedName>
        <fullName evidence="13">C2H2-type domain-containing protein</fullName>
    </recommendedName>
</protein>
<dbReference type="InterPro" id="IPR036236">
    <property type="entry name" value="Znf_C2H2_sf"/>
</dbReference>
<dbReference type="SUPFAM" id="SSF109640">
    <property type="entry name" value="KRAB domain (Kruppel-associated box)"/>
    <property type="match status" value="1"/>
</dbReference>
<feature type="region of interest" description="Disordered" evidence="12">
    <location>
        <begin position="43"/>
        <end position="67"/>
    </location>
</feature>
<dbReference type="Proteomes" id="UP000694569">
    <property type="component" value="Unplaced"/>
</dbReference>
<feature type="domain" description="C2H2-type" evidence="13">
    <location>
        <begin position="599"/>
        <end position="626"/>
    </location>
</feature>
<keyword evidence="7" id="KW-0862">Zinc</keyword>
<evidence type="ECO:0000256" key="4">
    <source>
        <dbReference type="ARBA" id="ARBA00022723"/>
    </source>
</evidence>
<dbReference type="FunFam" id="3.30.160.60:FF:000478">
    <property type="entry name" value="Zinc finger protein 133"/>
    <property type="match status" value="3"/>
</dbReference>
<organism evidence="14 15">
    <name type="scientific">Leptobrachium leishanense</name>
    <name type="common">Leishan spiny toad</name>
    <dbReference type="NCBI Taxonomy" id="445787"/>
    <lineage>
        <taxon>Eukaryota</taxon>
        <taxon>Metazoa</taxon>
        <taxon>Chordata</taxon>
        <taxon>Craniata</taxon>
        <taxon>Vertebrata</taxon>
        <taxon>Euteleostomi</taxon>
        <taxon>Amphibia</taxon>
        <taxon>Batrachia</taxon>
        <taxon>Anura</taxon>
        <taxon>Pelobatoidea</taxon>
        <taxon>Megophryidae</taxon>
        <taxon>Leptobrachium</taxon>
    </lineage>
</organism>
<evidence type="ECO:0000256" key="6">
    <source>
        <dbReference type="ARBA" id="ARBA00022771"/>
    </source>
</evidence>
<feature type="domain" description="C2H2-type" evidence="13">
    <location>
        <begin position="735"/>
        <end position="762"/>
    </location>
</feature>
<dbReference type="PROSITE" id="PS00028">
    <property type="entry name" value="ZINC_FINGER_C2H2_1"/>
    <property type="match status" value="13"/>
</dbReference>
<dbReference type="SMART" id="SM00355">
    <property type="entry name" value="ZnF_C2H2"/>
    <property type="match status" value="13"/>
</dbReference>
<keyword evidence="10" id="KW-0539">Nucleus</keyword>
<evidence type="ECO:0000313" key="15">
    <source>
        <dbReference type="Proteomes" id="UP000694569"/>
    </source>
</evidence>
<keyword evidence="15" id="KW-1185">Reference proteome</keyword>
<dbReference type="AlphaFoldDB" id="A0A8C5N1F5"/>
<reference evidence="14" key="1">
    <citation type="submission" date="2025-08" db="UniProtKB">
        <authorList>
            <consortium name="Ensembl"/>
        </authorList>
    </citation>
    <scope>IDENTIFICATION</scope>
</reference>
<keyword evidence="6 11" id="KW-0863">Zinc-finger</keyword>
<evidence type="ECO:0000259" key="13">
    <source>
        <dbReference type="PROSITE" id="PS50157"/>
    </source>
</evidence>
<keyword evidence="8" id="KW-0238">DNA-binding</keyword>
<dbReference type="FunFam" id="3.30.160.60:FF:000016">
    <property type="entry name" value="zinc finger protein 37 homolog"/>
    <property type="match status" value="1"/>
</dbReference>
<feature type="domain" description="C2H2-type" evidence="13">
    <location>
        <begin position="707"/>
        <end position="734"/>
    </location>
</feature>
<dbReference type="GO" id="GO:0000978">
    <property type="term" value="F:RNA polymerase II cis-regulatory region sequence-specific DNA binding"/>
    <property type="evidence" value="ECO:0007669"/>
    <property type="project" value="TreeGrafter"/>
</dbReference>
<feature type="domain" description="C2H2-type" evidence="13">
    <location>
        <begin position="627"/>
        <end position="654"/>
    </location>
</feature>
<dbReference type="CDD" id="cd07765">
    <property type="entry name" value="KRAB_A-box"/>
    <property type="match status" value="1"/>
</dbReference>
<keyword evidence="4" id="KW-0479">Metal-binding</keyword>
<dbReference type="SUPFAM" id="SSF57667">
    <property type="entry name" value="beta-beta-alpha zinc fingers"/>
    <property type="match status" value="8"/>
</dbReference>
<evidence type="ECO:0000256" key="1">
    <source>
        <dbReference type="ARBA" id="ARBA00003767"/>
    </source>
</evidence>
<feature type="domain" description="C2H2-type" evidence="13">
    <location>
        <begin position="655"/>
        <end position="682"/>
    </location>
</feature>
<feature type="domain" description="C2H2-type" evidence="13">
    <location>
        <begin position="411"/>
        <end position="438"/>
    </location>
</feature>
<evidence type="ECO:0000256" key="5">
    <source>
        <dbReference type="ARBA" id="ARBA00022737"/>
    </source>
</evidence>
<proteinExistence type="inferred from homology"/>
<dbReference type="GO" id="GO:0001228">
    <property type="term" value="F:DNA-binding transcription activator activity, RNA polymerase II-specific"/>
    <property type="evidence" value="ECO:0007669"/>
    <property type="project" value="TreeGrafter"/>
</dbReference>
<dbReference type="FunFam" id="3.30.160.60:FF:000358">
    <property type="entry name" value="zinc finger protein 24"/>
    <property type="match status" value="2"/>
</dbReference>
<sequence>MNPLTARDPLSQRILDLTLEMIFLLTGEGHMVLKIHEMVSDSSRHQISEGHDRRQNFNTEPPPHSGIHEQNHEKILELSNQIIRLLTGEVPIRCEDVTVYLSMEEWEYVERHKELYEDVMMEDHQPVITRENFSSAGFHAPVSSPDFTTHGTETMSNNREKYLNITKTVKREAKPAANTEHEPLAFRDGAMTETEIHPITNHTQTHCPPTDIKEEAASCDEGNLVDCGKYQSNKPTLTDYSEMKECSLCEEGIPTGSDMYKLTEHTQAGSNTCAVTFFTDSYIYPPREHTQTENQPGNLEEYVNVIARPLEVGPTMSFIEFRKEKLQLKGSDCGKYFTRASHKRIHTGENNKCRSNPLEINPSKSQAGTLVRHKRSHKFEKIFKCRECGKCFTRAVNLEAHKRIHTGEKPFNCNKCGKCFTRASTLAAHERIHTGEKAKCSTNPLQINPSKSLTESSKQKTPFKCSECEKCFTLNVKLIEHQRVHTGEKPYNCNVCGKLFTQYSNLVRHKRIHTGVKNKCSTDPLGLIPCISSTESSKKKTPFKCSECEKCFSKNANLIVHQRVHTGEKPYNCNVCGKLFTRSSALLRHKRFHTGENPFTCPKCGKCFTRASNLASHKRTHTGEKMFKCPECGKCFNNASYLAGHKRIHTGEKPFKCAECGKCFTRTSNLAAHSKIHIEEKTKCSTNPLQIIPCMSLSESSKQKPSFKCRECGKCFPHNAKLIIHQRVHTGEKPYNCNVCGKNFTQDATLARHKRIHTGEKPYKCSECGKCFNQASNLTAHKRSHSTEPLKCTECGKCFTRASNLTTHKKIHTGKKHI</sequence>
<evidence type="ECO:0000256" key="11">
    <source>
        <dbReference type="PROSITE-ProRule" id="PRU00042"/>
    </source>
</evidence>
<dbReference type="GO" id="GO:0005634">
    <property type="term" value="C:nucleus"/>
    <property type="evidence" value="ECO:0007669"/>
    <property type="project" value="UniProtKB-SubCell"/>
</dbReference>
<feature type="domain" description="C2H2-type" evidence="13">
    <location>
        <begin position="491"/>
        <end position="518"/>
    </location>
</feature>
<dbReference type="Ensembl" id="ENSLLET00000020966.1">
    <property type="protein sequence ID" value="ENSLLEP00000020173.1"/>
    <property type="gene ID" value="ENSLLEG00000012721.1"/>
</dbReference>
<keyword evidence="5" id="KW-0677">Repeat</keyword>
<dbReference type="Gene3D" id="6.10.140.140">
    <property type="match status" value="1"/>
</dbReference>
<feature type="domain" description="C2H2-type" evidence="13">
    <location>
        <begin position="383"/>
        <end position="410"/>
    </location>
</feature>
<feature type="domain" description="C2H2-type" evidence="13">
    <location>
        <begin position="571"/>
        <end position="598"/>
    </location>
</feature>
<name>A0A8C5N1F5_9ANUR</name>
<dbReference type="InterPro" id="IPR036051">
    <property type="entry name" value="KRAB_dom_sf"/>
</dbReference>
<dbReference type="FunFam" id="3.30.160.60:FF:001498">
    <property type="entry name" value="Zinc finger protein 404"/>
    <property type="match status" value="1"/>
</dbReference>
<dbReference type="FunFam" id="3.30.160.60:FF:002343">
    <property type="entry name" value="Zinc finger protein 33A"/>
    <property type="match status" value="1"/>
</dbReference>
<comment type="subcellular location">
    <subcellularLocation>
        <location evidence="2">Nucleus</location>
    </subcellularLocation>
</comment>